<reference evidence="1 2" key="1">
    <citation type="submission" date="2019-12" db="EMBL/GenBank/DDBJ databases">
        <authorList>
            <person name="Alioto T."/>
            <person name="Alioto T."/>
            <person name="Gomez Garrido J."/>
        </authorList>
    </citation>
    <scope>NUCLEOTIDE SEQUENCE [LARGE SCALE GENOMIC DNA]</scope>
</reference>
<dbReference type="AlphaFoldDB" id="A0A8S0PQM8"/>
<name>A0A8S0PQM8_OLEEU</name>
<sequence>MSWKLTGTGDDCYGTCSRYGNVKDQGTVHGFLKYSAGRYTLAGFEAEGITLKEENDVHELVDEMDKDGGPTGVEEEKHQKFIDEQNHVMEEIHVAEQSLGENETQVEEQNLEKEITHVEVQNLGENETEVEEQSLRENETHLRTKIVGKLR</sequence>
<dbReference type="EMBL" id="CACTIH010000134">
    <property type="protein sequence ID" value="CAA2955017.1"/>
    <property type="molecule type" value="Genomic_DNA"/>
</dbReference>
<evidence type="ECO:0000313" key="1">
    <source>
        <dbReference type="EMBL" id="CAA2955017.1"/>
    </source>
</evidence>
<dbReference type="Proteomes" id="UP000594638">
    <property type="component" value="Unassembled WGS sequence"/>
</dbReference>
<organism evidence="1 2">
    <name type="scientific">Olea europaea subsp. europaea</name>
    <dbReference type="NCBI Taxonomy" id="158383"/>
    <lineage>
        <taxon>Eukaryota</taxon>
        <taxon>Viridiplantae</taxon>
        <taxon>Streptophyta</taxon>
        <taxon>Embryophyta</taxon>
        <taxon>Tracheophyta</taxon>
        <taxon>Spermatophyta</taxon>
        <taxon>Magnoliopsida</taxon>
        <taxon>eudicotyledons</taxon>
        <taxon>Gunneridae</taxon>
        <taxon>Pentapetalae</taxon>
        <taxon>asterids</taxon>
        <taxon>lamiids</taxon>
        <taxon>Lamiales</taxon>
        <taxon>Oleaceae</taxon>
        <taxon>Oleeae</taxon>
        <taxon>Olea</taxon>
    </lineage>
</organism>
<dbReference type="Gramene" id="OE9A037051T1">
    <property type="protein sequence ID" value="OE9A037051C1"/>
    <property type="gene ID" value="OE9A037051"/>
</dbReference>
<comment type="caution">
    <text evidence="1">The sequence shown here is derived from an EMBL/GenBank/DDBJ whole genome shotgun (WGS) entry which is preliminary data.</text>
</comment>
<proteinExistence type="predicted"/>
<accession>A0A8S0PQM8</accession>
<keyword evidence="2" id="KW-1185">Reference proteome</keyword>
<evidence type="ECO:0000313" key="2">
    <source>
        <dbReference type="Proteomes" id="UP000594638"/>
    </source>
</evidence>
<gene>
    <name evidence="1" type="ORF">OLEA9_A037051</name>
</gene>
<protein>
    <submittedName>
        <fullName evidence="1">Uncharacterized protein</fullName>
    </submittedName>
</protein>